<dbReference type="AlphaFoldDB" id="A0A742LK42"/>
<comment type="caution">
    <text evidence="2">The sequence shown here is derived from an EMBL/GenBank/DDBJ whole genome shotgun (WGS) entry which is preliminary data.</text>
</comment>
<dbReference type="InterPro" id="IPR027417">
    <property type="entry name" value="P-loop_NTPase"/>
</dbReference>
<dbReference type="Pfam" id="PF13538">
    <property type="entry name" value="UvrD_C_2"/>
    <property type="match status" value="1"/>
</dbReference>
<reference evidence="2" key="2">
    <citation type="submission" date="2020-02" db="EMBL/GenBank/DDBJ databases">
        <authorList>
            <consortium name="NCBI Pathogen Detection Project"/>
        </authorList>
    </citation>
    <scope>NUCLEOTIDE SEQUENCE</scope>
    <source>
        <strain evidence="3">MA.CK_01/00000941</strain>
        <strain evidence="2">MA.CK_95/00012903</strain>
    </source>
</reference>
<keyword evidence="2" id="KW-0547">Nucleotide-binding</keyword>
<keyword evidence="2" id="KW-0347">Helicase</keyword>
<dbReference type="GO" id="GO:0004386">
    <property type="term" value="F:helicase activity"/>
    <property type="evidence" value="ECO:0007669"/>
    <property type="project" value="UniProtKB-KW"/>
</dbReference>
<evidence type="ECO:0000313" key="3">
    <source>
        <dbReference type="EMBL" id="HAF2207366.1"/>
    </source>
</evidence>
<accession>A0A742LK42</accession>
<dbReference type="Gene3D" id="3.40.50.300">
    <property type="entry name" value="P-loop containing nucleotide triphosphate hydrolases"/>
    <property type="match status" value="1"/>
</dbReference>
<gene>
    <name evidence="3" type="ORF">G8N85_005506</name>
    <name evidence="2" type="ORF">G9B68_005620</name>
</gene>
<sequence length="115" mass="13012">FSEQRLTEVLEERGIPFVISFTPADKKHYSHKDNVVHLLTFQSSKGLEFPFVAVINASFVHQGAEDEGEAIPALYVAFTRSTRELLVTFYRENSISRHLAHFAGMDPEALRCNGE</sequence>
<feature type="domain" description="UvrD-like helicase C-terminal" evidence="1">
    <location>
        <begin position="36"/>
        <end position="87"/>
    </location>
</feature>
<feature type="non-terminal residue" evidence="2">
    <location>
        <position position="1"/>
    </location>
</feature>
<reference evidence="2" key="1">
    <citation type="journal article" date="2018" name="Genome Biol.">
        <title>SKESA: strategic k-mer extension for scrupulous assemblies.</title>
        <authorList>
            <person name="Souvorov A."/>
            <person name="Agarwala R."/>
            <person name="Lipman D.J."/>
        </authorList>
    </citation>
    <scope>NUCLEOTIDE SEQUENCE</scope>
    <source>
        <strain evidence="3">MA.CK_01/00000941</strain>
        <strain evidence="2">MA.CK_95/00012903</strain>
    </source>
</reference>
<keyword evidence="2" id="KW-0067">ATP-binding</keyword>
<proteinExistence type="predicted"/>
<name>A0A742LK42_SALER</name>
<protein>
    <submittedName>
        <fullName evidence="2">DNA helicase UvrD</fullName>
    </submittedName>
</protein>
<keyword evidence="2" id="KW-0378">Hydrolase</keyword>
<evidence type="ECO:0000259" key="1">
    <source>
        <dbReference type="Pfam" id="PF13538"/>
    </source>
</evidence>
<dbReference type="SUPFAM" id="SSF52540">
    <property type="entry name" value="P-loop containing nucleoside triphosphate hydrolases"/>
    <property type="match status" value="1"/>
</dbReference>
<dbReference type="EMBL" id="DAAUMU010000126">
    <property type="protein sequence ID" value="HAF1421057.1"/>
    <property type="molecule type" value="Genomic_DNA"/>
</dbReference>
<dbReference type="InterPro" id="IPR027785">
    <property type="entry name" value="UvrD-like_helicase_C"/>
</dbReference>
<dbReference type="EMBL" id="DAAUOA010000100">
    <property type="protein sequence ID" value="HAF2207366.1"/>
    <property type="molecule type" value="Genomic_DNA"/>
</dbReference>
<organism evidence="2">
    <name type="scientific">Salmonella enterica</name>
    <name type="common">Salmonella choleraesuis</name>
    <dbReference type="NCBI Taxonomy" id="28901"/>
    <lineage>
        <taxon>Bacteria</taxon>
        <taxon>Pseudomonadati</taxon>
        <taxon>Pseudomonadota</taxon>
        <taxon>Gammaproteobacteria</taxon>
        <taxon>Enterobacterales</taxon>
        <taxon>Enterobacteriaceae</taxon>
        <taxon>Salmonella</taxon>
    </lineage>
</organism>
<evidence type="ECO:0000313" key="2">
    <source>
        <dbReference type="EMBL" id="HAF1421057.1"/>
    </source>
</evidence>